<dbReference type="PANTHER" id="PTHR43625">
    <property type="entry name" value="AFLATOXIN B1 ALDEHYDE REDUCTASE"/>
    <property type="match status" value="1"/>
</dbReference>
<dbReference type="InterPro" id="IPR050791">
    <property type="entry name" value="Aldo-Keto_reductase"/>
</dbReference>
<dbReference type="EMBL" id="JAQMWT010000076">
    <property type="protein sequence ID" value="KAJ8611372.1"/>
    <property type="molecule type" value="Genomic_DNA"/>
</dbReference>
<dbReference type="Pfam" id="PF00248">
    <property type="entry name" value="Aldo_ket_red"/>
    <property type="match status" value="1"/>
</dbReference>
<proteinExistence type="predicted"/>
<dbReference type="InterPro" id="IPR036812">
    <property type="entry name" value="NAD(P)_OxRdtase_dom_sf"/>
</dbReference>
<keyword evidence="5" id="KW-1185">Reference proteome</keyword>
<dbReference type="CDD" id="cd19093">
    <property type="entry name" value="AKR_AtPLR-like"/>
    <property type="match status" value="1"/>
</dbReference>
<dbReference type="InterPro" id="IPR020471">
    <property type="entry name" value="AKR"/>
</dbReference>
<dbReference type="SUPFAM" id="SSF51430">
    <property type="entry name" value="NAD(P)-linked oxidoreductase"/>
    <property type="match status" value="1"/>
</dbReference>
<evidence type="ECO:0000259" key="3">
    <source>
        <dbReference type="Pfam" id="PF00248"/>
    </source>
</evidence>
<evidence type="ECO:0000313" key="4">
    <source>
        <dbReference type="EMBL" id="KAJ8611372.1"/>
    </source>
</evidence>
<sequence length="347" mass="37778">MILSSLLLLTLVVERNNGLVIERGLRLGQTNLYSPIPLGVGTWAWGNKLLWGYDETQDELIKDTWKAAVDGGVSFFDTGDSYGTGKLEGRAEVLLGECRRRRDRRRRGLAYGTKLAVYPWRQSADSFVDALRASLGRFQLDKVEIAQAHWSAANYFPSQDRALLEGLARCYELDLCDSVGLSNFGPKTLAKAAAFFADRGVPVAVDQVQFSLLSTQPEQTGLLDACRDLGITPVAYSPLALGALAASDNKPAGPRGFLFDQVLPGATRLTGLLRDIGKSRRKTPAQVALNWTICKGCLPIVGARSPERMRQNLGACGWRLSDAEVGALDDAARAAKKKATQNIFMTS</sequence>
<evidence type="ECO:0000313" key="5">
    <source>
        <dbReference type="Proteomes" id="UP001230188"/>
    </source>
</evidence>
<protein>
    <recommendedName>
        <fullName evidence="3">NADP-dependent oxidoreductase domain-containing protein</fullName>
    </recommendedName>
</protein>
<dbReference type="PANTHER" id="PTHR43625:SF5">
    <property type="entry name" value="PYRIDOXAL REDUCTASE, CHLOROPLASTIC"/>
    <property type="match status" value="1"/>
</dbReference>
<organism evidence="4 5">
    <name type="scientific">Chrysophaeum taylorii</name>
    <dbReference type="NCBI Taxonomy" id="2483200"/>
    <lineage>
        <taxon>Eukaryota</taxon>
        <taxon>Sar</taxon>
        <taxon>Stramenopiles</taxon>
        <taxon>Ochrophyta</taxon>
        <taxon>Pelagophyceae</taxon>
        <taxon>Pelagomonadales</taxon>
        <taxon>Pelagomonadaceae</taxon>
        <taxon>Chrysophaeum</taxon>
    </lineage>
</organism>
<dbReference type="AlphaFoldDB" id="A0AAD7UMM9"/>
<gene>
    <name evidence="4" type="ORF">CTAYLR_006482</name>
</gene>
<feature type="domain" description="NADP-dependent oxidoreductase" evidence="3">
    <location>
        <begin position="37"/>
        <end position="331"/>
    </location>
</feature>
<keyword evidence="1" id="KW-0560">Oxidoreductase</keyword>
<accession>A0AAD7UMM9</accession>
<feature type="chain" id="PRO_5042190239" description="NADP-dependent oxidoreductase domain-containing protein" evidence="2">
    <location>
        <begin position="19"/>
        <end position="347"/>
    </location>
</feature>
<dbReference type="GO" id="GO:0016491">
    <property type="term" value="F:oxidoreductase activity"/>
    <property type="evidence" value="ECO:0007669"/>
    <property type="project" value="UniProtKB-KW"/>
</dbReference>
<keyword evidence="2" id="KW-0732">Signal</keyword>
<comment type="caution">
    <text evidence="4">The sequence shown here is derived from an EMBL/GenBank/DDBJ whole genome shotgun (WGS) entry which is preliminary data.</text>
</comment>
<evidence type="ECO:0000256" key="1">
    <source>
        <dbReference type="ARBA" id="ARBA00023002"/>
    </source>
</evidence>
<reference evidence="4" key="1">
    <citation type="submission" date="2023-01" db="EMBL/GenBank/DDBJ databases">
        <title>Metagenome sequencing of chrysophaentin producing Chrysophaeum taylorii.</title>
        <authorList>
            <person name="Davison J."/>
            <person name="Bewley C."/>
        </authorList>
    </citation>
    <scope>NUCLEOTIDE SEQUENCE</scope>
    <source>
        <strain evidence="4">NIES-1699</strain>
    </source>
</reference>
<dbReference type="GO" id="GO:0005737">
    <property type="term" value="C:cytoplasm"/>
    <property type="evidence" value="ECO:0007669"/>
    <property type="project" value="TreeGrafter"/>
</dbReference>
<dbReference type="Gene3D" id="3.20.20.100">
    <property type="entry name" value="NADP-dependent oxidoreductase domain"/>
    <property type="match status" value="1"/>
</dbReference>
<feature type="signal peptide" evidence="2">
    <location>
        <begin position="1"/>
        <end position="18"/>
    </location>
</feature>
<name>A0AAD7UMM9_9STRA</name>
<dbReference type="InterPro" id="IPR023210">
    <property type="entry name" value="NADP_OxRdtase_dom"/>
</dbReference>
<dbReference type="PRINTS" id="PR00069">
    <property type="entry name" value="ALDKETRDTASE"/>
</dbReference>
<dbReference type="Proteomes" id="UP001230188">
    <property type="component" value="Unassembled WGS sequence"/>
</dbReference>
<evidence type="ECO:0000256" key="2">
    <source>
        <dbReference type="SAM" id="SignalP"/>
    </source>
</evidence>